<keyword evidence="2" id="KW-1003">Cell membrane</keyword>
<dbReference type="GO" id="GO:0043190">
    <property type="term" value="C:ATP-binding cassette (ABC) transporter complex"/>
    <property type="evidence" value="ECO:0007669"/>
    <property type="project" value="TreeGrafter"/>
</dbReference>
<dbReference type="Pfam" id="PF03739">
    <property type="entry name" value="LptF_LptG"/>
    <property type="match status" value="2"/>
</dbReference>
<name>A0A518DZI2_9BACT</name>
<dbReference type="AlphaFoldDB" id="A0A518DZI2"/>
<dbReference type="RefSeq" id="WP_145056011.1">
    <property type="nucleotide sequence ID" value="NZ_CP036433.1"/>
</dbReference>
<protein>
    <submittedName>
        <fullName evidence="7">Putative permease YjgP/YjgQ family protein</fullName>
    </submittedName>
</protein>
<sequence>MPYWILDRYLLRLFLKVLLVSFLSLTGLFVVIDAFNNLDEFISHAEKQGSLVSVLVEYYGARVLSFFDRTSALLSLISAIFVLTWLQRTNELTAILASGVPHRRVIRPILIAATCVSLLAAVNREVGIPQVRDKLMRNAQDWTGDSARKLSPKTDYRTNVVINGSTAFALEERIEKPDFRLHTPPAGFGRKLIAAEAFYQQPVDEQPGGYRLSKVSSPDDIDELTSAHLSDGSPFILTSHDTPWLKSGECFLVSEIDFQQLTKGNQVQQFSSFAELWAGLQNRSLDYGADVRVKLHSRLVQPLLDMTLVVLGLPLVISRGHRNMFVAAGYCLGLVIAFFMVVIACQTLGAGTLLSPAFAAWLPLLIFVPLAFTLTGPMRE</sequence>
<feature type="transmembrane region" description="Helical" evidence="6">
    <location>
        <begin position="355"/>
        <end position="374"/>
    </location>
</feature>
<dbReference type="GO" id="GO:0015920">
    <property type="term" value="P:lipopolysaccharide transport"/>
    <property type="evidence" value="ECO:0007669"/>
    <property type="project" value="TreeGrafter"/>
</dbReference>
<evidence type="ECO:0000256" key="1">
    <source>
        <dbReference type="ARBA" id="ARBA00004651"/>
    </source>
</evidence>
<feature type="transmembrane region" description="Helical" evidence="6">
    <location>
        <begin position="66"/>
        <end position="85"/>
    </location>
</feature>
<reference evidence="7 8" key="1">
    <citation type="submission" date="2019-02" db="EMBL/GenBank/DDBJ databases">
        <title>Deep-cultivation of Planctomycetes and their phenomic and genomic characterization uncovers novel biology.</title>
        <authorList>
            <person name="Wiegand S."/>
            <person name="Jogler M."/>
            <person name="Boedeker C."/>
            <person name="Pinto D."/>
            <person name="Vollmers J."/>
            <person name="Rivas-Marin E."/>
            <person name="Kohn T."/>
            <person name="Peeters S.H."/>
            <person name="Heuer A."/>
            <person name="Rast P."/>
            <person name="Oberbeckmann S."/>
            <person name="Bunk B."/>
            <person name="Jeske O."/>
            <person name="Meyerdierks A."/>
            <person name="Storesund J.E."/>
            <person name="Kallscheuer N."/>
            <person name="Luecker S."/>
            <person name="Lage O.M."/>
            <person name="Pohl T."/>
            <person name="Merkel B.J."/>
            <person name="Hornburger P."/>
            <person name="Mueller R.-W."/>
            <person name="Bruemmer F."/>
            <person name="Labrenz M."/>
            <person name="Spormann A.M."/>
            <person name="Op den Camp H."/>
            <person name="Overmann J."/>
            <person name="Amann R."/>
            <person name="Jetten M.S.M."/>
            <person name="Mascher T."/>
            <person name="Medema M.H."/>
            <person name="Devos D.P."/>
            <person name="Kaster A.-K."/>
            <person name="Ovreas L."/>
            <person name="Rohde M."/>
            <person name="Galperin M.Y."/>
            <person name="Jogler C."/>
        </authorList>
    </citation>
    <scope>NUCLEOTIDE SEQUENCE [LARGE SCALE GENOMIC DNA]</scope>
    <source>
        <strain evidence="7 8">Pla85_3_4</strain>
    </source>
</reference>
<comment type="subcellular location">
    <subcellularLocation>
        <location evidence="1">Cell membrane</location>
        <topology evidence="1">Multi-pass membrane protein</topology>
    </subcellularLocation>
</comment>
<dbReference type="PANTHER" id="PTHR33529:SF2">
    <property type="entry name" value="LIPOPOLYSACCHARIDE EXPORT SYSTEM PERMEASE PROTEIN LPTG"/>
    <property type="match status" value="1"/>
</dbReference>
<dbReference type="PANTHER" id="PTHR33529">
    <property type="entry name" value="SLR0882 PROTEIN-RELATED"/>
    <property type="match status" value="1"/>
</dbReference>
<evidence type="ECO:0000256" key="5">
    <source>
        <dbReference type="ARBA" id="ARBA00023136"/>
    </source>
</evidence>
<evidence type="ECO:0000313" key="8">
    <source>
        <dbReference type="Proteomes" id="UP000317648"/>
    </source>
</evidence>
<keyword evidence="3 6" id="KW-0812">Transmembrane</keyword>
<gene>
    <name evidence="7" type="ORF">Pla8534_50700</name>
</gene>
<dbReference type="EMBL" id="CP036433">
    <property type="protein sequence ID" value="QDU97225.1"/>
    <property type="molecule type" value="Genomic_DNA"/>
</dbReference>
<proteinExistence type="predicted"/>
<accession>A0A518DZI2</accession>
<dbReference type="Proteomes" id="UP000317648">
    <property type="component" value="Chromosome"/>
</dbReference>
<dbReference type="KEGG" id="lcre:Pla8534_50700"/>
<evidence type="ECO:0000256" key="2">
    <source>
        <dbReference type="ARBA" id="ARBA00022475"/>
    </source>
</evidence>
<organism evidence="7 8">
    <name type="scientific">Lignipirellula cremea</name>
    <dbReference type="NCBI Taxonomy" id="2528010"/>
    <lineage>
        <taxon>Bacteria</taxon>
        <taxon>Pseudomonadati</taxon>
        <taxon>Planctomycetota</taxon>
        <taxon>Planctomycetia</taxon>
        <taxon>Pirellulales</taxon>
        <taxon>Pirellulaceae</taxon>
        <taxon>Lignipirellula</taxon>
    </lineage>
</organism>
<feature type="transmembrane region" description="Helical" evidence="6">
    <location>
        <begin position="9"/>
        <end position="32"/>
    </location>
</feature>
<dbReference type="InterPro" id="IPR005495">
    <property type="entry name" value="LptG/LptF_permease"/>
</dbReference>
<keyword evidence="5 6" id="KW-0472">Membrane</keyword>
<dbReference type="OrthoDB" id="262519at2"/>
<evidence type="ECO:0000313" key="7">
    <source>
        <dbReference type="EMBL" id="QDU97225.1"/>
    </source>
</evidence>
<evidence type="ECO:0000256" key="3">
    <source>
        <dbReference type="ARBA" id="ARBA00022692"/>
    </source>
</evidence>
<evidence type="ECO:0000256" key="4">
    <source>
        <dbReference type="ARBA" id="ARBA00022989"/>
    </source>
</evidence>
<feature type="transmembrane region" description="Helical" evidence="6">
    <location>
        <begin position="324"/>
        <end position="349"/>
    </location>
</feature>
<evidence type="ECO:0000256" key="6">
    <source>
        <dbReference type="SAM" id="Phobius"/>
    </source>
</evidence>
<keyword evidence="4 6" id="KW-1133">Transmembrane helix</keyword>
<keyword evidence="8" id="KW-1185">Reference proteome</keyword>